<dbReference type="PROSITE" id="PS00108">
    <property type="entry name" value="PROTEIN_KINASE_ST"/>
    <property type="match status" value="1"/>
</dbReference>
<dbReference type="PROSITE" id="PS50011">
    <property type="entry name" value="PROTEIN_KINASE_DOM"/>
    <property type="match status" value="1"/>
</dbReference>
<evidence type="ECO:0000259" key="18">
    <source>
        <dbReference type="PROSITE" id="PS50011"/>
    </source>
</evidence>
<reference evidence="19 20" key="1">
    <citation type="journal article" date="2023" name="Plant Biotechnol. J.">
        <title>Chromosome-level wild Hevea brasiliensis genome provides new tools for genomic-assisted breeding and valuable loci to elevate rubber yield.</title>
        <authorList>
            <person name="Cheng H."/>
            <person name="Song X."/>
            <person name="Hu Y."/>
            <person name="Wu T."/>
            <person name="Yang Q."/>
            <person name="An Z."/>
            <person name="Feng S."/>
            <person name="Deng Z."/>
            <person name="Wu W."/>
            <person name="Zeng X."/>
            <person name="Tu M."/>
            <person name="Wang X."/>
            <person name="Huang H."/>
        </authorList>
    </citation>
    <scope>NUCLEOTIDE SEQUENCE [LARGE SCALE GENOMIC DNA]</scope>
    <source>
        <strain evidence="19">MT/VB/25A 57/8</strain>
    </source>
</reference>
<dbReference type="InterPro" id="IPR051716">
    <property type="entry name" value="Plant_RL_S/T_kinase"/>
</dbReference>
<keyword evidence="20" id="KW-1185">Reference proteome</keyword>
<name>A0ABQ9LFX4_HEVBR</name>
<sequence>MALLRSIFFFSVSIISLTYPLNAISINQSQFFNLMKTSLSGNALSNWDVAVGKPYCNLKGVECNHQGYVERIDITGWSISGRFPSGICSYLPRLRILRLSHNHLHGDFLHSIINCSLLEELNMSFLYLIGTLPDFSQLKSLRVLDMSYNLFKGDFPMSVTNLTDLEMLNINENVELNMWQLPENISRLPKIKYLILATCMLYGPIPASLGNMTSLVHLALSGNYLMGQIPAEIGSLKNLQLLELYYNYHLSGSIPDELGNLTELVDLDISVNKLTGNIPESICRLTKLEVLQLYNSSLTGEIPNAIANSTTLRILSIYDNSFTGEVPQNLGQQSAMIVLELSENRLSGPLPARVCNGGKLRYFLALDNIFSGVLPDSYAKCNTLLRFRVSHNRLEGPIPGGLLGLPHVSIIDLSYNNFRGTIATSFGTARNLSELFLQSNKISGRLPPEISGAINLVKLDVSNNLLSGPVPFQIGFLAKLNLIMLQGNMLNSSIPNSLSMLKSLIVLDLSNNMLTGNVPKSLSVLLPYSFNFSNNRLSGPIPPSLIKGRRLDSLLGNPGLCVPVSVSSYQNFPICSQTYYHKKRLYLILVIGIPLVIIILGALLFVILKHSKERFTEHDETVSSSLISYDVKSFHKTCFDQQEIIEGIIDDNIVGRGGSGAVYRIELRSREVVAVKKLWNKREYSASENRLLLDKELGAEAETLGLIRHRNIVKLYCIFSSPMSSMIVYEYMPNGSLWDALHTQSGRIDLNWPTRYRIALGVAQGLAYLHHGLSQPIVHRDIKSANILLDDECEPKVADFGLAKVLQYGGRKDSTTTIVAGTFGYLDPEYAYSSKATTKSDVYSFGVALMELVTGRKPVEEDFGEGNNIIDWVGTKLNNDEGIIEALGVRLPASFRDDIVQVLRIAARCTLKNPALRPTMKLVVKMLNKLEPCTA</sequence>
<evidence type="ECO:0000256" key="6">
    <source>
        <dbReference type="ARBA" id="ARBA00022692"/>
    </source>
</evidence>
<dbReference type="InterPro" id="IPR011009">
    <property type="entry name" value="Kinase-like_dom_sf"/>
</dbReference>
<dbReference type="SUPFAM" id="SSF52058">
    <property type="entry name" value="L domain-like"/>
    <property type="match status" value="1"/>
</dbReference>
<keyword evidence="14" id="KW-0675">Receptor</keyword>
<keyword evidence="6 16" id="KW-0812">Transmembrane</keyword>
<evidence type="ECO:0000256" key="1">
    <source>
        <dbReference type="ARBA" id="ARBA00004236"/>
    </source>
</evidence>
<dbReference type="Gene3D" id="3.30.200.20">
    <property type="entry name" value="Phosphorylase Kinase, domain 1"/>
    <property type="match status" value="1"/>
</dbReference>
<evidence type="ECO:0000256" key="9">
    <source>
        <dbReference type="ARBA" id="ARBA00022741"/>
    </source>
</evidence>
<protein>
    <recommendedName>
        <fullName evidence="18">Protein kinase domain-containing protein</fullName>
    </recommendedName>
</protein>
<dbReference type="InterPro" id="IPR000719">
    <property type="entry name" value="Prot_kinase_dom"/>
</dbReference>
<proteinExistence type="inferred from homology"/>
<gene>
    <name evidence="19" type="ORF">P3X46_021172</name>
</gene>
<evidence type="ECO:0000256" key="13">
    <source>
        <dbReference type="ARBA" id="ARBA00023136"/>
    </source>
</evidence>
<dbReference type="InterPro" id="IPR001611">
    <property type="entry name" value="Leu-rich_rpt"/>
</dbReference>
<feature type="domain" description="Protein kinase" evidence="18">
    <location>
        <begin position="648"/>
        <end position="934"/>
    </location>
</feature>
<evidence type="ECO:0000256" key="8">
    <source>
        <dbReference type="ARBA" id="ARBA00022737"/>
    </source>
</evidence>
<dbReference type="PANTHER" id="PTHR48053">
    <property type="entry name" value="LEUCINE RICH REPEAT FAMILY PROTEIN, EXPRESSED"/>
    <property type="match status" value="1"/>
</dbReference>
<dbReference type="SUPFAM" id="SSF52047">
    <property type="entry name" value="RNI-like"/>
    <property type="match status" value="1"/>
</dbReference>
<comment type="caution">
    <text evidence="19">The sequence shown here is derived from an EMBL/GenBank/DDBJ whole genome shotgun (WGS) entry which is preliminary data.</text>
</comment>
<evidence type="ECO:0000256" key="12">
    <source>
        <dbReference type="ARBA" id="ARBA00022989"/>
    </source>
</evidence>
<keyword evidence="9 15" id="KW-0547">Nucleotide-binding</keyword>
<dbReference type="Pfam" id="PF00069">
    <property type="entry name" value="Pkinase"/>
    <property type="match status" value="1"/>
</dbReference>
<evidence type="ECO:0000256" key="14">
    <source>
        <dbReference type="ARBA" id="ARBA00023170"/>
    </source>
</evidence>
<dbReference type="EMBL" id="JARPOI010000012">
    <property type="protein sequence ID" value="KAJ9166410.1"/>
    <property type="molecule type" value="Genomic_DNA"/>
</dbReference>
<keyword evidence="11 15" id="KW-0067">ATP-binding</keyword>
<feature type="binding site" evidence="15">
    <location>
        <position position="677"/>
    </location>
    <ligand>
        <name>ATP</name>
        <dbReference type="ChEBI" id="CHEBI:30616"/>
    </ligand>
</feature>
<accession>A0ABQ9LFX4</accession>
<evidence type="ECO:0000313" key="20">
    <source>
        <dbReference type="Proteomes" id="UP001174677"/>
    </source>
</evidence>
<keyword evidence="7 17" id="KW-0732">Signal</keyword>
<dbReference type="PANTHER" id="PTHR48053:SF159">
    <property type="entry name" value="PROTEIN KINASE DOMAIN-CONTAINING PROTEIN"/>
    <property type="match status" value="1"/>
</dbReference>
<keyword evidence="4" id="KW-0433">Leucine-rich repeat</keyword>
<evidence type="ECO:0000256" key="5">
    <source>
        <dbReference type="ARBA" id="ARBA00022679"/>
    </source>
</evidence>
<dbReference type="PROSITE" id="PS00107">
    <property type="entry name" value="PROTEIN_KINASE_ATP"/>
    <property type="match status" value="1"/>
</dbReference>
<organism evidence="19 20">
    <name type="scientific">Hevea brasiliensis</name>
    <name type="common">Para rubber tree</name>
    <name type="synonym">Siphonia brasiliensis</name>
    <dbReference type="NCBI Taxonomy" id="3981"/>
    <lineage>
        <taxon>Eukaryota</taxon>
        <taxon>Viridiplantae</taxon>
        <taxon>Streptophyta</taxon>
        <taxon>Embryophyta</taxon>
        <taxon>Tracheophyta</taxon>
        <taxon>Spermatophyta</taxon>
        <taxon>Magnoliopsida</taxon>
        <taxon>eudicotyledons</taxon>
        <taxon>Gunneridae</taxon>
        <taxon>Pentapetalae</taxon>
        <taxon>rosids</taxon>
        <taxon>fabids</taxon>
        <taxon>Malpighiales</taxon>
        <taxon>Euphorbiaceae</taxon>
        <taxon>Crotonoideae</taxon>
        <taxon>Micrandreae</taxon>
        <taxon>Hevea</taxon>
    </lineage>
</organism>
<feature type="chain" id="PRO_5047127946" description="Protein kinase domain-containing protein" evidence="17">
    <location>
        <begin position="24"/>
        <end position="935"/>
    </location>
</feature>
<keyword evidence="10" id="KW-0418">Kinase</keyword>
<dbReference type="Gene3D" id="3.80.10.10">
    <property type="entry name" value="Ribonuclease Inhibitor"/>
    <property type="match status" value="3"/>
</dbReference>
<dbReference type="InterPro" id="IPR017441">
    <property type="entry name" value="Protein_kinase_ATP_BS"/>
</dbReference>
<dbReference type="Gene3D" id="1.10.510.10">
    <property type="entry name" value="Transferase(Phosphotransferase) domain 1"/>
    <property type="match status" value="1"/>
</dbReference>
<evidence type="ECO:0000313" key="19">
    <source>
        <dbReference type="EMBL" id="KAJ9166410.1"/>
    </source>
</evidence>
<comment type="subcellular location">
    <subcellularLocation>
        <location evidence="1">Cell membrane</location>
    </subcellularLocation>
    <subcellularLocation>
        <location evidence="2">Membrane</location>
        <topology evidence="2">Single-pass type I membrane protein</topology>
    </subcellularLocation>
</comment>
<dbReference type="InterPro" id="IPR013210">
    <property type="entry name" value="LRR_N_plant-typ"/>
</dbReference>
<evidence type="ECO:0000256" key="2">
    <source>
        <dbReference type="ARBA" id="ARBA00004479"/>
    </source>
</evidence>
<feature type="transmembrane region" description="Helical" evidence="16">
    <location>
        <begin position="585"/>
        <end position="608"/>
    </location>
</feature>
<feature type="signal peptide" evidence="17">
    <location>
        <begin position="1"/>
        <end position="23"/>
    </location>
</feature>
<evidence type="ECO:0000256" key="4">
    <source>
        <dbReference type="ARBA" id="ARBA00022614"/>
    </source>
</evidence>
<evidence type="ECO:0000256" key="11">
    <source>
        <dbReference type="ARBA" id="ARBA00022840"/>
    </source>
</evidence>
<evidence type="ECO:0000256" key="10">
    <source>
        <dbReference type="ARBA" id="ARBA00022777"/>
    </source>
</evidence>
<evidence type="ECO:0000256" key="17">
    <source>
        <dbReference type="SAM" id="SignalP"/>
    </source>
</evidence>
<dbReference type="InterPro" id="IPR032675">
    <property type="entry name" value="LRR_dom_sf"/>
</dbReference>
<comment type="similarity">
    <text evidence="3">Belongs to the protein kinase superfamily. Ser/Thr protein kinase family.</text>
</comment>
<dbReference type="SMART" id="SM00220">
    <property type="entry name" value="S_TKc"/>
    <property type="match status" value="1"/>
</dbReference>
<dbReference type="InterPro" id="IPR008271">
    <property type="entry name" value="Ser/Thr_kinase_AS"/>
</dbReference>
<evidence type="ECO:0000256" key="7">
    <source>
        <dbReference type="ARBA" id="ARBA00022729"/>
    </source>
</evidence>
<keyword evidence="8" id="KW-0677">Repeat</keyword>
<dbReference type="SUPFAM" id="SSF56112">
    <property type="entry name" value="Protein kinase-like (PK-like)"/>
    <property type="match status" value="1"/>
</dbReference>
<evidence type="ECO:0000256" key="16">
    <source>
        <dbReference type="SAM" id="Phobius"/>
    </source>
</evidence>
<evidence type="ECO:0000256" key="3">
    <source>
        <dbReference type="ARBA" id="ARBA00008684"/>
    </source>
</evidence>
<keyword evidence="12 16" id="KW-1133">Transmembrane helix</keyword>
<dbReference type="Pfam" id="PF08263">
    <property type="entry name" value="LRRNT_2"/>
    <property type="match status" value="1"/>
</dbReference>
<keyword evidence="5" id="KW-0808">Transferase</keyword>
<dbReference type="Proteomes" id="UP001174677">
    <property type="component" value="Chromosome 12"/>
</dbReference>
<keyword evidence="13 16" id="KW-0472">Membrane</keyword>
<evidence type="ECO:0000256" key="15">
    <source>
        <dbReference type="PROSITE-ProRule" id="PRU10141"/>
    </source>
</evidence>
<dbReference type="Pfam" id="PF00560">
    <property type="entry name" value="LRR_1"/>
    <property type="match status" value="4"/>
</dbReference>